<sequence>MLDVSRLTFRKSSYSSATQENCVEVAEAPGAFAVRDSQHPDAGVLSFPVAEWRAFLDKVKRDHL</sequence>
<evidence type="ECO:0000313" key="2">
    <source>
        <dbReference type="EMBL" id="RNL84153.1"/>
    </source>
</evidence>
<dbReference type="OrthoDB" id="3540894at2"/>
<organism evidence="2 3">
    <name type="scientific">Halostreptopolyspora alba</name>
    <dbReference type="NCBI Taxonomy" id="2487137"/>
    <lineage>
        <taxon>Bacteria</taxon>
        <taxon>Bacillati</taxon>
        <taxon>Actinomycetota</taxon>
        <taxon>Actinomycetes</taxon>
        <taxon>Streptosporangiales</taxon>
        <taxon>Nocardiopsidaceae</taxon>
        <taxon>Halostreptopolyspora</taxon>
    </lineage>
</organism>
<dbReference type="RefSeq" id="WP_123201646.1">
    <property type="nucleotide sequence ID" value="NZ_RJMB01000012.1"/>
</dbReference>
<dbReference type="Proteomes" id="UP000269198">
    <property type="component" value="Unassembled WGS sequence"/>
</dbReference>
<accession>A0A3N0E8K4</accession>
<name>A0A3N0E8K4_9ACTN</name>
<evidence type="ECO:0000259" key="1">
    <source>
        <dbReference type="Pfam" id="PF04149"/>
    </source>
</evidence>
<comment type="caution">
    <text evidence="2">The sequence shown here is derived from an EMBL/GenBank/DDBJ whole genome shotgun (WGS) entry which is preliminary data.</text>
</comment>
<dbReference type="EMBL" id="RJMB01000012">
    <property type="protein sequence ID" value="RNL84153.1"/>
    <property type="molecule type" value="Genomic_DNA"/>
</dbReference>
<dbReference type="AlphaFoldDB" id="A0A3N0E8K4"/>
<protein>
    <submittedName>
        <fullName evidence="2">DUF397 domain-containing protein</fullName>
    </submittedName>
</protein>
<reference evidence="2 3" key="1">
    <citation type="submission" date="2018-11" db="EMBL/GenBank/DDBJ databases">
        <title>The genome draft of YIM 96095.</title>
        <authorList>
            <person name="Tang S.-K."/>
            <person name="Chunyu W.-X."/>
            <person name="Feng Y.-Z."/>
        </authorList>
    </citation>
    <scope>NUCLEOTIDE SEQUENCE [LARGE SCALE GENOMIC DNA]</scope>
    <source>
        <strain evidence="2 3">YIM 96095</strain>
    </source>
</reference>
<evidence type="ECO:0000313" key="3">
    <source>
        <dbReference type="Proteomes" id="UP000269198"/>
    </source>
</evidence>
<feature type="domain" description="DUF397" evidence="1">
    <location>
        <begin position="8"/>
        <end position="60"/>
    </location>
</feature>
<gene>
    <name evidence="2" type="ORF">EFW17_13025</name>
</gene>
<keyword evidence="3" id="KW-1185">Reference proteome</keyword>
<dbReference type="Pfam" id="PF04149">
    <property type="entry name" value="DUF397"/>
    <property type="match status" value="1"/>
</dbReference>
<dbReference type="InterPro" id="IPR007278">
    <property type="entry name" value="DUF397"/>
</dbReference>
<proteinExistence type="predicted"/>